<protein>
    <submittedName>
        <fullName evidence="2">Uncharacterized protein</fullName>
    </submittedName>
</protein>
<reference evidence="2 3" key="1">
    <citation type="submission" date="2020-08" db="EMBL/GenBank/DDBJ databases">
        <authorList>
            <person name="Newling K."/>
            <person name="Davey J."/>
            <person name="Forrester S."/>
        </authorList>
    </citation>
    <scope>NUCLEOTIDE SEQUENCE [LARGE SCALE GENOMIC DNA]</scope>
    <source>
        <strain evidence="3">Crithidia deanei Carvalho (ATCC PRA-265)</strain>
    </source>
</reference>
<sequence length="365" mass="40316">MSSRVKILTKEELAIARQNAIPAVDHVIDLLLRSGPRGIVEFLTVIRKECEKEKTSTSHSSQYEHINPEGLKDVFKQCGVLLSAEEYHTLFVAYGDPVGFVMLDPLLADVNPSINLRAAQVRTLRGVFPAAVSVSESPDGTTVEKLPPVTLNSVLDLLSSLLAPSAEDTEGVTENNCSAALQSVYEEAAVIFTMENYPQEQVPALDVLSFLAAFLSLLPNQTGGPDAVKMILQRLQSSAPLVQASTAAKGANQPGATAGLSCMTHTGVRTERKFDTYRTNDRRDEWLRGRDEQDARPQYQKHVVGYGGHLPEYRYHFGRTFHVIEEDLPALTKPKEQKEAIPPDAFGKPIELKYSRQSEHHHKFA</sequence>
<evidence type="ECO:0000313" key="2">
    <source>
        <dbReference type="EMBL" id="CAD2217187.1"/>
    </source>
</evidence>
<feature type="region of interest" description="Disordered" evidence="1">
    <location>
        <begin position="340"/>
        <end position="365"/>
    </location>
</feature>
<gene>
    <name evidence="2" type="ORF">ADEAN_000466500</name>
</gene>
<dbReference type="VEuPathDB" id="TriTrypDB:ADEAN_000466500"/>
<proteinExistence type="predicted"/>
<evidence type="ECO:0000313" key="3">
    <source>
        <dbReference type="Proteomes" id="UP000515908"/>
    </source>
</evidence>
<dbReference type="OrthoDB" id="271431at2759"/>
<organism evidence="2 3">
    <name type="scientific">Angomonas deanei</name>
    <dbReference type="NCBI Taxonomy" id="59799"/>
    <lineage>
        <taxon>Eukaryota</taxon>
        <taxon>Discoba</taxon>
        <taxon>Euglenozoa</taxon>
        <taxon>Kinetoplastea</taxon>
        <taxon>Metakinetoplastina</taxon>
        <taxon>Trypanosomatida</taxon>
        <taxon>Trypanosomatidae</taxon>
        <taxon>Strigomonadinae</taxon>
        <taxon>Angomonas</taxon>
    </lineage>
</organism>
<keyword evidence="3" id="KW-1185">Reference proteome</keyword>
<accession>S9VWX6</accession>
<dbReference type="EMBL" id="LR877152">
    <property type="protein sequence ID" value="CAD2217187.1"/>
    <property type="molecule type" value="Genomic_DNA"/>
</dbReference>
<dbReference type="Proteomes" id="UP000515908">
    <property type="component" value="Chromosome 08"/>
</dbReference>
<dbReference type="AlphaFoldDB" id="S9VWX6"/>
<name>S9VWX6_9TRYP</name>
<evidence type="ECO:0000256" key="1">
    <source>
        <dbReference type="SAM" id="MobiDB-lite"/>
    </source>
</evidence>